<dbReference type="EC" id="2.3.2.27" evidence="5"/>
<evidence type="ECO:0000256" key="14">
    <source>
        <dbReference type="PROSITE-ProRule" id="PRU01398"/>
    </source>
</evidence>
<evidence type="ECO:0000256" key="13">
    <source>
        <dbReference type="ARBA" id="ARBA00023200"/>
    </source>
</evidence>
<dbReference type="SMART" id="SM00369">
    <property type="entry name" value="LRR_TYP"/>
    <property type="match status" value="4"/>
</dbReference>
<dbReference type="GO" id="GO:0030430">
    <property type="term" value="C:host cell cytoplasm"/>
    <property type="evidence" value="ECO:0007669"/>
    <property type="project" value="UniProtKB-SubCell"/>
</dbReference>
<dbReference type="Pfam" id="PF14496">
    <property type="entry name" value="NEL"/>
    <property type="match status" value="1"/>
</dbReference>
<name>A0A4Y9TLB6_PSEFL</name>
<evidence type="ECO:0000256" key="12">
    <source>
        <dbReference type="ARBA" id="ARBA00023026"/>
    </source>
</evidence>
<dbReference type="PANTHER" id="PTHR47114:SF2">
    <property type="entry name" value="OLIGODENDROCYTE-MYELIN GLYCOPROTEIN"/>
    <property type="match status" value="1"/>
</dbReference>
<keyword evidence="11 14" id="KW-0832">Ubl conjugation</keyword>
<sequence>MDQDVSVSQGLQPMTTRELSMALLELTGELEKAEVLQQNVPDWLMNAGGTFLEQLNEAADEALSLQEAVKVRLSTLDDVQAFCRKHLKAALSSEFGDGFDVDEDRLWLPQREWFNLGPPLYRDVPTPARWVSHSLLEAAMQNFTQAQEGVGEDGMPAVAMLATQAPAKPSPAAFAKCCRRLDLGKRYQEHLLHVLTQGRSANDDQALFTPVARSIKQLRVAVLKTEVLIAYQKQHLSKDGYDTLQLFLEKGATLASGDVLYNAKPVSLQGLEIHGACLWGVVVFSARSVEQFPTEKCMVYMPGEPFRPVYEYAAFSQFQQYLSLKLKTKAYRQTFTRYIDEANRLDFFKALTDQAELGVIKQRPMTHDLNRFFFESLLGKLQVDSRTLAVPTADVDAEQRQKRLEGYWEAGLTLANICAMFIPVMGELMMGVTLGQLLGEIFDGYEDWQAGDKRKAFSHLTNVLANVALMAAFAKASSALKLHPQQDTADWFDGFEAVTRGGWRRLWKRHLRRYRQPIDLSDTPDSNGLYQIGDKTFVRLQGHALEVRFDELSGGWRLQPQAGHDLFAPPVELNGEGGWRYRGERPAEWDNSLYVLRRIAPDLKALSALRLEAVQDITQAPLPRLQAWARQNQPVSRRFRDQAERFILEQRIRDCIWHLVNEGQPTAENQRLLLHALPMLPAWPKHVYFELFNDNGVHIANYPQGLRLTPEHTGIRLTEHSLREDGVLGLALDKLDEQATAQLLKEAPASGTPARRLARSVADWMEKNAALFFGKLYETYDRPNGPSQTLFKQRFAQLPVRVAQRLIDRASSVERLRVVNDQRIPMRLAQEAREMMEQVAADRACAELFLPARGLSESRLQVLQLLKRMPGWPADFALEVRDGSIGGPLLERVGPSDAKVRRIIAKQGELHEVFDVSGRILGLPTSGRQSLYDAALRALPAEQLNALGLSERERSHGFKLRNELFEHAVNDRPAVMALLRGESLDKTEPLPACVQASPPAPPVPAAHSRALVRRTRRLFPLFTETQINHFLDERGADHLERAESIKAHEQQLHVLRASLKSWTRATQGITGELHTSRLQVAGLIEDAWRRLTFVPGEGRESVAGLKLDGMRVGDLPSLPGAVKFDHLRLVSLNDMQLDDSVAYFLKAFTHVESLSLERNNITRLPEILAHMPGLKRLLMSSNALTLSEYTLKKLADMRNLIALDLSENRLGATPEVGKMLDMVHLKLRNCDLRELPVGLGRLPFLDFVDLRNNAIRQLPDWVFAAPRRIAQTINLRFNPLSSTTVASLDAYRRRTGIGMGYLHDDIAAMNESTARGIWMPESPAAHKAIWTDLKDDQRSESLFALLSELGNSADSEFVREDMHKRVWEVLEAAHDNTELRNEVFNLAANPFNCTDSAAINFSHLEVAVRVHKAGVASERGTSTAALLREGRGLFRLDELEKLAHEHSQADPSADPAEVSLAYRTGLVESLDLPGQPTHMRFAGLSGVTREDLEKASMRVRTAELSPAFMDSLTGRKFWRTHLRKRYPGRFDLMNTPFHEEQDAIMERAHSMDDAQFRREFEAIGDRREAAERTLFRELTHEEMKTVDMGCQALVD</sequence>
<dbReference type="SUPFAM" id="SSF52058">
    <property type="entry name" value="L domain-like"/>
    <property type="match status" value="1"/>
</dbReference>
<dbReference type="Gene3D" id="1.20.58.360">
    <property type="entry name" value="Shigella T3SS effector IpaH defines"/>
    <property type="match status" value="1"/>
</dbReference>
<evidence type="ECO:0000256" key="10">
    <source>
        <dbReference type="ARBA" id="ARBA00022786"/>
    </source>
</evidence>
<keyword evidence="8 14" id="KW-0808">Transferase</keyword>
<dbReference type="GO" id="GO:0005576">
    <property type="term" value="C:extracellular region"/>
    <property type="evidence" value="ECO:0007669"/>
    <property type="project" value="UniProtKB-SubCell"/>
</dbReference>
<comment type="PTM">
    <text evidence="14">Ubiquitinated in the presence of host E1 ubiquitin-activating enzyme, E2 ubiquitin-conjugating enzyme and ubiquitin.</text>
</comment>
<evidence type="ECO:0000256" key="9">
    <source>
        <dbReference type="ARBA" id="ARBA00022737"/>
    </source>
</evidence>
<proteinExistence type="inferred from homology"/>
<evidence type="ECO:0000259" key="15">
    <source>
        <dbReference type="PROSITE" id="PS52053"/>
    </source>
</evidence>
<comment type="subcellular location">
    <subcellularLocation>
        <location evidence="2">Host cytoplasm</location>
    </subcellularLocation>
    <subcellularLocation>
        <location evidence="3">Secreted</location>
    </subcellularLocation>
</comment>
<keyword evidence="10 14" id="KW-0833">Ubl conjugation pathway</keyword>
<dbReference type="GO" id="GO:0016567">
    <property type="term" value="P:protein ubiquitination"/>
    <property type="evidence" value="ECO:0007669"/>
    <property type="project" value="InterPro"/>
</dbReference>
<evidence type="ECO:0000256" key="4">
    <source>
        <dbReference type="ARBA" id="ARBA00009868"/>
    </source>
</evidence>
<evidence type="ECO:0000256" key="5">
    <source>
        <dbReference type="ARBA" id="ARBA00012483"/>
    </source>
</evidence>
<gene>
    <name evidence="16" type="ORF">E4T65_01545</name>
</gene>
<evidence type="ECO:0000313" key="16">
    <source>
        <dbReference type="EMBL" id="TFW45163.1"/>
    </source>
</evidence>
<dbReference type="RefSeq" id="WP_135196161.1">
    <property type="nucleotide sequence ID" value="NZ_SPVI01000001.1"/>
</dbReference>
<comment type="similarity">
    <text evidence="4 14">Belongs to the LRR-containing bacterial E3 ligase family.</text>
</comment>
<dbReference type="InterPro" id="IPR051071">
    <property type="entry name" value="LRR-bact_E3_ubiq_ligases"/>
</dbReference>
<reference evidence="16 17" key="1">
    <citation type="submission" date="2019-03" db="EMBL/GenBank/DDBJ databases">
        <title>Biocontrol and xenobiotic degradation properties of endophytic Pseudomonas fluorescens strain BRZ63.</title>
        <authorList>
            <person name="Chlebek D.A."/>
            <person name="Pinski A."/>
            <person name="Zur J.P."/>
            <person name="Michalska J."/>
            <person name="Hupert-Kocurek K.T."/>
        </authorList>
    </citation>
    <scope>NUCLEOTIDE SEQUENCE [LARGE SCALE GENOMIC DNA]</scope>
    <source>
        <strain evidence="16 17">BRZ63</strain>
    </source>
</reference>
<dbReference type="PANTHER" id="PTHR47114">
    <property type="match status" value="1"/>
</dbReference>
<keyword evidence="13 14" id="KW-1035">Host cytoplasm</keyword>
<keyword evidence="9" id="KW-0677">Repeat</keyword>
<evidence type="ECO:0000256" key="6">
    <source>
        <dbReference type="ARBA" id="ARBA00022525"/>
    </source>
</evidence>
<evidence type="ECO:0000256" key="2">
    <source>
        <dbReference type="ARBA" id="ARBA00004192"/>
    </source>
</evidence>
<dbReference type="PROSITE" id="PS52053">
    <property type="entry name" value="NEL"/>
    <property type="match status" value="1"/>
</dbReference>
<evidence type="ECO:0000256" key="7">
    <source>
        <dbReference type="ARBA" id="ARBA00022614"/>
    </source>
</evidence>
<dbReference type="Proteomes" id="UP000297322">
    <property type="component" value="Unassembled WGS sequence"/>
</dbReference>
<dbReference type="Gene3D" id="3.80.10.10">
    <property type="entry name" value="Ribonuclease Inhibitor"/>
    <property type="match status" value="1"/>
</dbReference>
<evidence type="ECO:0000256" key="1">
    <source>
        <dbReference type="ARBA" id="ARBA00000900"/>
    </source>
</evidence>
<keyword evidence="7" id="KW-0433">Leucine-rich repeat</keyword>
<evidence type="ECO:0000313" key="17">
    <source>
        <dbReference type="Proteomes" id="UP000297322"/>
    </source>
</evidence>
<evidence type="ECO:0000256" key="11">
    <source>
        <dbReference type="ARBA" id="ARBA00022843"/>
    </source>
</evidence>
<keyword evidence="6 14" id="KW-0964">Secreted</keyword>
<evidence type="ECO:0000256" key="8">
    <source>
        <dbReference type="ARBA" id="ARBA00022679"/>
    </source>
</evidence>
<accession>A0A4Y9TLB6</accession>
<dbReference type="InterPro" id="IPR046673">
    <property type="entry name" value="ToxA_N"/>
</dbReference>
<dbReference type="EMBL" id="SPVI01000001">
    <property type="protein sequence ID" value="TFW45163.1"/>
    <property type="molecule type" value="Genomic_DNA"/>
</dbReference>
<organism evidence="16 17">
    <name type="scientific">Pseudomonas fluorescens</name>
    <dbReference type="NCBI Taxonomy" id="294"/>
    <lineage>
        <taxon>Bacteria</taxon>
        <taxon>Pseudomonadati</taxon>
        <taxon>Pseudomonadota</taxon>
        <taxon>Gammaproteobacteria</taxon>
        <taxon>Pseudomonadales</taxon>
        <taxon>Pseudomonadaceae</taxon>
        <taxon>Pseudomonas</taxon>
    </lineage>
</organism>
<comment type="caution">
    <text evidence="16">The sequence shown here is derived from an EMBL/GenBank/DDBJ whole genome shotgun (WGS) entry which is preliminary data.</text>
</comment>
<dbReference type="InterPro" id="IPR003591">
    <property type="entry name" value="Leu-rich_rpt_typical-subtyp"/>
</dbReference>
<dbReference type="InterPro" id="IPR032675">
    <property type="entry name" value="LRR_dom_sf"/>
</dbReference>
<protein>
    <recommendedName>
        <fullName evidence="5">RING-type E3 ubiquitin transferase</fullName>
        <ecNumber evidence="5">2.3.2.27</ecNumber>
    </recommendedName>
</protein>
<feature type="active site" description="Glycyl thioester intermediate" evidence="14">
    <location>
        <position position="1393"/>
    </location>
</feature>
<keyword evidence="12" id="KW-0843">Virulence</keyword>
<dbReference type="Pfam" id="PF20178">
    <property type="entry name" value="ToxA_N"/>
    <property type="match status" value="1"/>
</dbReference>
<dbReference type="InterPro" id="IPR029487">
    <property type="entry name" value="NEL_dom"/>
</dbReference>
<dbReference type="GO" id="GO:0061630">
    <property type="term" value="F:ubiquitin protein ligase activity"/>
    <property type="evidence" value="ECO:0007669"/>
    <property type="project" value="UniProtKB-EC"/>
</dbReference>
<feature type="domain" description="NEL" evidence="15">
    <location>
        <begin position="1310"/>
        <end position="1595"/>
    </location>
</feature>
<evidence type="ECO:0000256" key="3">
    <source>
        <dbReference type="ARBA" id="ARBA00004613"/>
    </source>
</evidence>
<comment type="catalytic activity">
    <reaction evidence="1">
        <text>S-ubiquitinyl-[E2 ubiquitin-conjugating enzyme]-L-cysteine + [acceptor protein]-L-lysine = [E2 ubiquitin-conjugating enzyme]-L-cysteine + N(6)-ubiquitinyl-[acceptor protein]-L-lysine.</text>
        <dbReference type="EC" id="2.3.2.27"/>
    </reaction>
</comment>